<feature type="compositionally biased region" description="Basic and acidic residues" evidence="1">
    <location>
        <begin position="7"/>
        <end position="17"/>
    </location>
</feature>
<dbReference type="AlphaFoldDB" id="A0A061S8Y6"/>
<feature type="region of interest" description="Disordered" evidence="1">
    <location>
        <begin position="262"/>
        <end position="353"/>
    </location>
</feature>
<sequence>MNLCAEDPLRRSLRPEAHQTQPRRSRSFRGGHQRSAQQQQHHHHHHHHHQPVSGFPSSAGLAVAAAAHMGPGSYLGRPQPIHVSGLGLYDSAPVEDVDEAHQYFCPICMLYHSQVYKTQCCSNYMCQECSVIYVSGKRKKAEEEMLAMLSRDLDFSKPLVVSPVVECPYCQGIGMVLTRVSPWEHVKSYEDETSKHSDKEGSGKGRRAARGKAAAKVDPDHQVAIGDDFEALRRKIDFTGFVPAGGSTSEPLPAIVEATVSTGRTEGPQGDEADTFPVGEESANFGPGAVGDALLPNETDFLPKGLTPSRDRSESSSASSHHRKPQPPRASAGECSGSTGEEPCRDGQQLAGG</sequence>
<reference evidence="2" key="1">
    <citation type="submission" date="2014-05" db="EMBL/GenBank/DDBJ databases">
        <title>The transcriptome of the halophilic microalga Tetraselmis sp. GSL018 isolated from the Great Salt Lake, Utah.</title>
        <authorList>
            <person name="Jinkerson R.E."/>
            <person name="D'Adamo S."/>
            <person name="Posewitz M.C."/>
        </authorList>
    </citation>
    <scope>NUCLEOTIDE SEQUENCE</scope>
    <source>
        <strain evidence="2">GSL018</strain>
    </source>
</reference>
<accession>A0A061S8Y6</accession>
<protein>
    <submittedName>
        <fullName evidence="2">Uncharacterized protein</fullName>
    </submittedName>
</protein>
<feature type="compositionally biased region" description="Basic residues" evidence="1">
    <location>
        <begin position="40"/>
        <end position="50"/>
    </location>
</feature>
<name>A0A061S8Y6_9CHLO</name>
<proteinExistence type="predicted"/>
<feature type="compositionally biased region" description="Basic and acidic residues" evidence="1">
    <location>
        <begin position="189"/>
        <end position="203"/>
    </location>
</feature>
<evidence type="ECO:0000313" key="2">
    <source>
        <dbReference type="EMBL" id="JAC79226.1"/>
    </source>
</evidence>
<feature type="region of interest" description="Disordered" evidence="1">
    <location>
        <begin position="189"/>
        <end position="218"/>
    </location>
</feature>
<organism evidence="2">
    <name type="scientific">Tetraselmis sp. GSL018</name>
    <dbReference type="NCBI Taxonomy" id="582737"/>
    <lineage>
        <taxon>Eukaryota</taxon>
        <taxon>Viridiplantae</taxon>
        <taxon>Chlorophyta</taxon>
        <taxon>core chlorophytes</taxon>
        <taxon>Chlorodendrophyceae</taxon>
        <taxon>Chlorodendrales</taxon>
        <taxon>Chlorodendraceae</taxon>
        <taxon>Tetraselmis</taxon>
    </lineage>
</organism>
<dbReference type="EMBL" id="GBEZ01006148">
    <property type="protein sequence ID" value="JAC79226.1"/>
    <property type="molecule type" value="Transcribed_RNA"/>
</dbReference>
<gene>
    <name evidence="2" type="ORF">TSPGSL018_13218</name>
</gene>
<feature type="non-terminal residue" evidence="2">
    <location>
        <position position="353"/>
    </location>
</feature>
<feature type="region of interest" description="Disordered" evidence="1">
    <location>
        <begin position="1"/>
        <end position="56"/>
    </location>
</feature>
<feature type="compositionally biased region" description="Basic residues" evidence="1">
    <location>
        <begin position="21"/>
        <end position="32"/>
    </location>
</feature>
<evidence type="ECO:0000256" key="1">
    <source>
        <dbReference type="SAM" id="MobiDB-lite"/>
    </source>
</evidence>